<dbReference type="EMBL" id="BTGU01000019">
    <property type="protein sequence ID" value="GMN45140.1"/>
    <property type="molecule type" value="Genomic_DNA"/>
</dbReference>
<evidence type="ECO:0000313" key="2">
    <source>
        <dbReference type="EMBL" id="GMN45140.1"/>
    </source>
</evidence>
<feature type="compositionally biased region" description="Polar residues" evidence="1">
    <location>
        <begin position="8"/>
        <end position="18"/>
    </location>
</feature>
<organism evidence="2 3">
    <name type="scientific">Ficus carica</name>
    <name type="common">Common fig</name>
    <dbReference type="NCBI Taxonomy" id="3494"/>
    <lineage>
        <taxon>Eukaryota</taxon>
        <taxon>Viridiplantae</taxon>
        <taxon>Streptophyta</taxon>
        <taxon>Embryophyta</taxon>
        <taxon>Tracheophyta</taxon>
        <taxon>Spermatophyta</taxon>
        <taxon>Magnoliopsida</taxon>
        <taxon>eudicotyledons</taxon>
        <taxon>Gunneridae</taxon>
        <taxon>Pentapetalae</taxon>
        <taxon>rosids</taxon>
        <taxon>fabids</taxon>
        <taxon>Rosales</taxon>
        <taxon>Moraceae</taxon>
        <taxon>Ficeae</taxon>
        <taxon>Ficus</taxon>
    </lineage>
</organism>
<gene>
    <name evidence="2" type="ORF">TIFTF001_014321</name>
</gene>
<name>A0AA88A3Q1_FICCA</name>
<dbReference type="Proteomes" id="UP001187192">
    <property type="component" value="Unassembled WGS sequence"/>
</dbReference>
<evidence type="ECO:0000256" key="1">
    <source>
        <dbReference type="SAM" id="MobiDB-lite"/>
    </source>
</evidence>
<evidence type="ECO:0000313" key="3">
    <source>
        <dbReference type="Proteomes" id="UP001187192"/>
    </source>
</evidence>
<comment type="caution">
    <text evidence="2">The sequence shown here is derived from an EMBL/GenBank/DDBJ whole genome shotgun (WGS) entry which is preliminary data.</text>
</comment>
<reference evidence="2" key="1">
    <citation type="submission" date="2023-07" db="EMBL/GenBank/DDBJ databases">
        <title>draft genome sequence of fig (Ficus carica).</title>
        <authorList>
            <person name="Takahashi T."/>
            <person name="Nishimura K."/>
        </authorList>
    </citation>
    <scope>NUCLEOTIDE SEQUENCE</scope>
</reference>
<feature type="region of interest" description="Disordered" evidence="1">
    <location>
        <begin position="1"/>
        <end position="53"/>
    </location>
</feature>
<dbReference type="AlphaFoldDB" id="A0AA88A3Q1"/>
<keyword evidence="3" id="KW-1185">Reference proteome</keyword>
<proteinExistence type="predicted"/>
<sequence>MPRVNEVPPQNNPESPVVSQMPEVNQGIPRNPGVPLEPVGTYGSGRLAGSRNRKRSFVLLLHLRRMPDIGG</sequence>
<protein>
    <submittedName>
        <fullName evidence="2">Uncharacterized protein</fullName>
    </submittedName>
</protein>
<accession>A0AA88A3Q1</accession>